<evidence type="ECO:0000313" key="6">
    <source>
        <dbReference type="Proteomes" id="UP000255317"/>
    </source>
</evidence>
<dbReference type="Pfam" id="PF12833">
    <property type="entry name" value="HTH_18"/>
    <property type="match status" value="1"/>
</dbReference>
<proteinExistence type="predicted"/>
<dbReference type="InterPro" id="IPR009057">
    <property type="entry name" value="Homeodomain-like_sf"/>
</dbReference>
<keyword evidence="2" id="KW-0238">DNA-binding</keyword>
<dbReference type="SUPFAM" id="SSF46689">
    <property type="entry name" value="Homeodomain-like"/>
    <property type="match status" value="1"/>
</dbReference>
<dbReference type="PRINTS" id="PR00032">
    <property type="entry name" value="HTHARAC"/>
</dbReference>
<evidence type="ECO:0000313" key="5">
    <source>
        <dbReference type="EMBL" id="RDK89018.1"/>
    </source>
</evidence>
<dbReference type="Gene3D" id="1.10.10.60">
    <property type="entry name" value="Homeodomain-like"/>
    <property type="match status" value="2"/>
</dbReference>
<gene>
    <name evidence="5" type="ORF">C8D94_101897</name>
</gene>
<accession>A0A370QKY0</accession>
<dbReference type="SMART" id="SM00342">
    <property type="entry name" value="HTH_ARAC"/>
    <property type="match status" value="1"/>
</dbReference>
<dbReference type="PANTHER" id="PTHR43280:SF32">
    <property type="entry name" value="TRANSCRIPTIONAL REGULATORY PROTEIN"/>
    <property type="match status" value="1"/>
</dbReference>
<keyword evidence="1" id="KW-0805">Transcription regulation</keyword>
<organism evidence="5 6">
    <name type="scientific">Marinirhabdus gelatinilytica</name>
    <dbReference type="NCBI Taxonomy" id="1703343"/>
    <lineage>
        <taxon>Bacteria</taxon>
        <taxon>Pseudomonadati</taxon>
        <taxon>Bacteroidota</taxon>
        <taxon>Flavobacteriia</taxon>
        <taxon>Flavobacteriales</taxon>
        <taxon>Flavobacteriaceae</taxon>
    </lineage>
</organism>
<comment type="caution">
    <text evidence="5">The sequence shown here is derived from an EMBL/GenBank/DDBJ whole genome shotgun (WGS) entry which is preliminary data.</text>
</comment>
<dbReference type="InterPro" id="IPR020449">
    <property type="entry name" value="Tscrpt_reg_AraC-type_HTH"/>
</dbReference>
<dbReference type="GO" id="GO:0043565">
    <property type="term" value="F:sequence-specific DNA binding"/>
    <property type="evidence" value="ECO:0007669"/>
    <property type="project" value="InterPro"/>
</dbReference>
<name>A0A370QKY0_9FLAO</name>
<dbReference type="AlphaFoldDB" id="A0A370QKY0"/>
<dbReference type="PROSITE" id="PS01124">
    <property type="entry name" value="HTH_ARAC_FAMILY_2"/>
    <property type="match status" value="1"/>
</dbReference>
<protein>
    <submittedName>
        <fullName evidence="5">AraC family transcriptional regulator</fullName>
    </submittedName>
</protein>
<evidence type="ECO:0000256" key="1">
    <source>
        <dbReference type="ARBA" id="ARBA00023015"/>
    </source>
</evidence>
<evidence type="ECO:0000256" key="2">
    <source>
        <dbReference type="ARBA" id="ARBA00023125"/>
    </source>
</evidence>
<dbReference type="PANTHER" id="PTHR43280">
    <property type="entry name" value="ARAC-FAMILY TRANSCRIPTIONAL REGULATOR"/>
    <property type="match status" value="1"/>
</dbReference>
<keyword evidence="6" id="KW-1185">Reference proteome</keyword>
<dbReference type="Proteomes" id="UP000255317">
    <property type="component" value="Unassembled WGS sequence"/>
</dbReference>
<evidence type="ECO:0000256" key="3">
    <source>
        <dbReference type="ARBA" id="ARBA00023163"/>
    </source>
</evidence>
<evidence type="ECO:0000259" key="4">
    <source>
        <dbReference type="PROSITE" id="PS01124"/>
    </source>
</evidence>
<keyword evidence="3" id="KW-0804">Transcription</keyword>
<sequence>MNMQHFKTLSSYLEYLELPRPEHPMLSVFNSKGDGYLPCPRETSPPITNDCYSISFKKYVAGDLNYGRTKYDFTNGALVFIAPRQVLQWDNSVVFERKGFSINFHEDFLKGTELAHQIKKYGFFSYSVNEALHLSPKEEKQIESIVENIEIEYQNNHDEFSKEIIISQLDTLLKYANRFYERQFLNRKELSNDLLEQFNQQLSAYFESGKLQEEGIPTIENIAAQLSVSQRYLSDTLKKETGKTSTEHLQLYLIDAAKNILLNPNKTISEVAYDLGFEYPPYFSRLFKKKEGVSPTEYREKYKLN</sequence>
<dbReference type="InterPro" id="IPR018060">
    <property type="entry name" value="HTH_AraC"/>
</dbReference>
<dbReference type="EMBL" id="QRAO01000001">
    <property type="protein sequence ID" value="RDK89018.1"/>
    <property type="molecule type" value="Genomic_DNA"/>
</dbReference>
<reference evidence="5 6" key="1">
    <citation type="submission" date="2018-07" db="EMBL/GenBank/DDBJ databases">
        <title>Genomic Encyclopedia of Type Strains, Phase IV (KMG-IV): sequencing the most valuable type-strain genomes for metagenomic binning, comparative biology and taxonomic classification.</title>
        <authorList>
            <person name="Goeker M."/>
        </authorList>
    </citation>
    <scope>NUCLEOTIDE SEQUENCE [LARGE SCALE GENOMIC DNA]</scope>
    <source>
        <strain evidence="5 6">DSM 101478</strain>
    </source>
</reference>
<dbReference type="GO" id="GO:0003700">
    <property type="term" value="F:DNA-binding transcription factor activity"/>
    <property type="evidence" value="ECO:0007669"/>
    <property type="project" value="InterPro"/>
</dbReference>
<feature type="domain" description="HTH araC/xylS-type" evidence="4">
    <location>
        <begin position="200"/>
        <end position="301"/>
    </location>
</feature>